<dbReference type="PANTHER" id="PTHR30399">
    <property type="entry name" value="UNCHARACTERIZED PROTEIN YGJP"/>
    <property type="match status" value="1"/>
</dbReference>
<evidence type="ECO:0000313" key="2">
    <source>
        <dbReference type="EMBL" id="MBB6228150.1"/>
    </source>
</evidence>
<dbReference type="Gene3D" id="3.30.2010.10">
    <property type="entry name" value="Metalloproteases ('zincins'), catalytic domain"/>
    <property type="match status" value="1"/>
</dbReference>
<comment type="caution">
    <text evidence="2">The sequence shown here is derived from an EMBL/GenBank/DDBJ whole genome shotgun (WGS) entry which is preliminary data.</text>
</comment>
<accession>A0A841L6V3</accession>
<dbReference type="EMBL" id="JACIIV010000016">
    <property type="protein sequence ID" value="MBB6228150.1"/>
    <property type="molecule type" value="Genomic_DNA"/>
</dbReference>
<organism evidence="2 3">
    <name type="scientific">Polymorphobacter multimanifer</name>
    <dbReference type="NCBI Taxonomy" id="1070431"/>
    <lineage>
        <taxon>Bacteria</taxon>
        <taxon>Pseudomonadati</taxon>
        <taxon>Pseudomonadota</taxon>
        <taxon>Alphaproteobacteria</taxon>
        <taxon>Sphingomonadales</taxon>
        <taxon>Sphingosinicellaceae</taxon>
        <taxon>Polymorphobacter</taxon>
    </lineage>
</organism>
<evidence type="ECO:0000259" key="1">
    <source>
        <dbReference type="Pfam" id="PF01863"/>
    </source>
</evidence>
<evidence type="ECO:0000313" key="3">
    <source>
        <dbReference type="Proteomes" id="UP000538147"/>
    </source>
</evidence>
<protein>
    <recommendedName>
        <fullName evidence="1">YgjP-like metallopeptidase domain-containing protein</fullName>
    </recommendedName>
</protein>
<keyword evidence="3" id="KW-1185">Reference proteome</keyword>
<dbReference type="Pfam" id="PF01863">
    <property type="entry name" value="YgjP-like"/>
    <property type="match status" value="1"/>
</dbReference>
<dbReference type="Proteomes" id="UP000538147">
    <property type="component" value="Unassembled WGS sequence"/>
</dbReference>
<proteinExistence type="predicted"/>
<reference evidence="2 3" key="1">
    <citation type="submission" date="2020-08" db="EMBL/GenBank/DDBJ databases">
        <title>Genomic Encyclopedia of Type Strains, Phase IV (KMG-IV): sequencing the most valuable type-strain genomes for metagenomic binning, comparative biology and taxonomic classification.</title>
        <authorList>
            <person name="Goeker M."/>
        </authorList>
    </citation>
    <scope>NUCLEOTIDE SEQUENCE [LARGE SCALE GENOMIC DNA]</scope>
    <source>
        <strain evidence="2 3">DSM 102189</strain>
    </source>
</reference>
<dbReference type="InterPro" id="IPR002725">
    <property type="entry name" value="YgjP-like_metallopeptidase"/>
</dbReference>
<dbReference type="AlphaFoldDB" id="A0A841L6V3"/>
<dbReference type="PANTHER" id="PTHR30399:SF1">
    <property type="entry name" value="UTP PYROPHOSPHATASE"/>
    <property type="match status" value="1"/>
</dbReference>
<dbReference type="CDD" id="cd07344">
    <property type="entry name" value="M48_yhfN_like"/>
    <property type="match status" value="1"/>
</dbReference>
<dbReference type="InterPro" id="IPR053136">
    <property type="entry name" value="UTP_pyrophosphatase-like"/>
</dbReference>
<feature type="domain" description="YgjP-like metallopeptidase" evidence="1">
    <location>
        <begin position="27"/>
        <end position="216"/>
    </location>
</feature>
<sequence>MNGRTLPVVATRYAQARAIRLKPCAIAGAVKISLPARGGVREAIDLLESHRGWLAAQVAKWPVAVPFVHGTRLPFDGGELLVDWDEARSLRVLRAGDRLLVGGPAAGVADRVKRWLLREARAALLPETQCLATSVDRTLARVALGDPVGRWGSCNARTGSINYSWRLILAPAWVRQSVVAHEVAHLVHANHGPGFWALVAELDSRAGESKRWLGRHGRGLHLVGR</sequence>
<name>A0A841L6V3_9SPHN</name>
<dbReference type="RefSeq" id="WP_184199963.1">
    <property type="nucleotide sequence ID" value="NZ_BMOX01000040.1"/>
</dbReference>
<gene>
    <name evidence="2" type="ORF">FHS79_002335</name>
</gene>